<protein>
    <submittedName>
        <fullName evidence="2">Uncharacterized protein</fullName>
    </submittedName>
</protein>
<comment type="caution">
    <text evidence="2">The sequence shown here is derived from an EMBL/GenBank/DDBJ whole genome shotgun (WGS) entry which is preliminary data.</text>
</comment>
<gene>
    <name evidence="2" type="ORF">OU682_22875</name>
</gene>
<feature type="region of interest" description="Disordered" evidence="1">
    <location>
        <begin position="56"/>
        <end position="143"/>
    </location>
</feature>
<proteinExistence type="predicted"/>
<reference evidence="2" key="1">
    <citation type="submission" date="2022-12" db="EMBL/GenBank/DDBJ databases">
        <title>Paracoccus sp. EF6 isolated from a lake water.</title>
        <authorList>
            <person name="Liu H."/>
        </authorList>
    </citation>
    <scope>NUCLEOTIDE SEQUENCE</scope>
    <source>
        <strain evidence="2">EF6</strain>
    </source>
</reference>
<name>A0ABT4JBE9_9RHOB</name>
<sequence>MAVLISQMKKAPDINKFFISSAVALILTSTHLAAGPIHTQDDTARLGTSFGEQIWLAKDNNGNGHGNDKARKNGHGNAGNGNRGNGKAHGDNEDAKADKGNDHAKGDGGPEHAGGPKLKTNGKGVEHASHGNGRGASGSRESV</sequence>
<dbReference type="RefSeq" id="WP_268944500.1">
    <property type="nucleotide sequence ID" value="NZ_JAPTYD010000097.1"/>
</dbReference>
<organism evidence="2 3">
    <name type="scientific">Paracoccus benzoatiresistens</name>
    <dbReference type="NCBI Taxonomy" id="2997341"/>
    <lineage>
        <taxon>Bacteria</taxon>
        <taxon>Pseudomonadati</taxon>
        <taxon>Pseudomonadota</taxon>
        <taxon>Alphaproteobacteria</taxon>
        <taxon>Rhodobacterales</taxon>
        <taxon>Paracoccaceae</taxon>
        <taxon>Paracoccus</taxon>
    </lineage>
</organism>
<dbReference type="Proteomes" id="UP001149822">
    <property type="component" value="Unassembled WGS sequence"/>
</dbReference>
<keyword evidence="3" id="KW-1185">Reference proteome</keyword>
<dbReference type="EMBL" id="JAPTYD010000097">
    <property type="protein sequence ID" value="MCZ0964409.1"/>
    <property type="molecule type" value="Genomic_DNA"/>
</dbReference>
<evidence type="ECO:0000313" key="2">
    <source>
        <dbReference type="EMBL" id="MCZ0964409.1"/>
    </source>
</evidence>
<feature type="compositionally biased region" description="Basic and acidic residues" evidence="1">
    <location>
        <begin position="88"/>
        <end position="110"/>
    </location>
</feature>
<accession>A0ABT4JBE9</accession>
<evidence type="ECO:0000256" key="1">
    <source>
        <dbReference type="SAM" id="MobiDB-lite"/>
    </source>
</evidence>
<evidence type="ECO:0000313" key="3">
    <source>
        <dbReference type="Proteomes" id="UP001149822"/>
    </source>
</evidence>